<evidence type="ECO:0008006" key="9">
    <source>
        <dbReference type="Google" id="ProtNLM"/>
    </source>
</evidence>
<dbReference type="Pfam" id="PF06377">
    <property type="entry name" value="Adipokin_hormo"/>
    <property type="match status" value="1"/>
</dbReference>
<evidence type="ECO:0000256" key="5">
    <source>
        <dbReference type="SAM" id="MobiDB-lite"/>
    </source>
</evidence>
<evidence type="ECO:0000256" key="1">
    <source>
        <dbReference type="ARBA" id="ARBA00004613"/>
    </source>
</evidence>
<organism evidence="7 8">
    <name type="scientific">Allacma fusca</name>
    <dbReference type="NCBI Taxonomy" id="39272"/>
    <lineage>
        <taxon>Eukaryota</taxon>
        <taxon>Metazoa</taxon>
        <taxon>Ecdysozoa</taxon>
        <taxon>Arthropoda</taxon>
        <taxon>Hexapoda</taxon>
        <taxon>Collembola</taxon>
        <taxon>Symphypleona</taxon>
        <taxon>Sminthuridae</taxon>
        <taxon>Allacma</taxon>
    </lineage>
</organism>
<dbReference type="OrthoDB" id="10571495at2759"/>
<evidence type="ECO:0000256" key="3">
    <source>
        <dbReference type="ARBA" id="ARBA00022525"/>
    </source>
</evidence>
<comment type="subcellular location">
    <subcellularLocation>
        <location evidence="1">Secreted</location>
    </subcellularLocation>
</comment>
<reference evidence="7" key="1">
    <citation type="submission" date="2021-06" db="EMBL/GenBank/DDBJ databases">
        <authorList>
            <person name="Hodson N. C."/>
            <person name="Mongue J. A."/>
            <person name="Jaron S. K."/>
        </authorList>
    </citation>
    <scope>NUCLEOTIDE SEQUENCE</scope>
</reference>
<feature type="compositionally biased region" description="Acidic residues" evidence="5">
    <location>
        <begin position="99"/>
        <end position="108"/>
    </location>
</feature>
<sequence length="114" mass="13047">MRSFIYILLAFQLSLWSVVAQITFTREWVNGKRSSPNNIFSLQSSQEYPPCKSLWPAIEILMETEKLQQAHCGIHLKPSKFLAHFKDTLAKSGSKQQEDDSLQFDEDPSSSKNP</sequence>
<gene>
    <name evidence="7" type="ORF">AFUS01_LOCUS8007</name>
</gene>
<proteinExistence type="inferred from homology"/>
<keyword evidence="3" id="KW-0964">Secreted</keyword>
<evidence type="ECO:0000313" key="7">
    <source>
        <dbReference type="EMBL" id="CAG7718630.1"/>
    </source>
</evidence>
<evidence type="ECO:0000256" key="2">
    <source>
        <dbReference type="ARBA" id="ARBA00006145"/>
    </source>
</evidence>
<evidence type="ECO:0000313" key="8">
    <source>
        <dbReference type="Proteomes" id="UP000708208"/>
    </source>
</evidence>
<comment type="caution">
    <text evidence="7">The sequence shown here is derived from an EMBL/GenBank/DDBJ whole genome shotgun (WGS) entry which is preliminary data.</text>
</comment>
<dbReference type="InterPro" id="IPR010475">
    <property type="entry name" value="AKH/RPCH_hormone"/>
</dbReference>
<feature type="signal peptide" evidence="6">
    <location>
        <begin position="1"/>
        <end position="20"/>
    </location>
</feature>
<dbReference type="Proteomes" id="UP000708208">
    <property type="component" value="Unassembled WGS sequence"/>
</dbReference>
<dbReference type="GO" id="GO:0005576">
    <property type="term" value="C:extracellular region"/>
    <property type="evidence" value="ECO:0007669"/>
    <property type="project" value="UniProtKB-SubCell"/>
</dbReference>
<evidence type="ECO:0000256" key="4">
    <source>
        <dbReference type="ARBA" id="ARBA00022729"/>
    </source>
</evidence>
<dbReference type="AlphaFoldDB" id="A0A8J2JEE8"/>
<keyword evidence="8" id="KW-1185">Reference proteome</keyword>
<keyword evidence="4 6" id="KW-0732">Signal</keyword>
<evidence type="ECO:0000256" key="6">
    <source>
        <dbReference type="SAM" id="SignalP"/>
    </source>
</evidence>
<dbReference type="EMBL" id="CAJVCH010054902">
    <property type="protein sequence ID" value="CAG7718630.1"/>
    <property type="molecule type" value="Genomic_DNA"/>
</dbReference>
<name>A0A8J2JEE8_9HEXA</name>
<feature type="chain" id="PRO_5035195790" description="Adipokinetic hormone" evidence="6">
    <location>
        <begin position="21"/>
        <end position="114"/>
    </location>
</feature>
<feature type="region of interest" description="Disordered" evidence="5">
    <location>
        <begin position="92"/>
        <end position="114"/>
    </location>
</feature>
<comment type="similarity">
    <text evidence="2">Belongs to the AKH/HRTH/RPCH family.</text>
</comment>
<protein>
    <recommendedName>
        <fullName evidence="9">Adipokinetic hormone</fullName>
    </recommendedName>
</protein>
<dbReference type="GO" id="GO:0005179">
    <property type="term" value="F:hormone activity"/>
    <property type="evidence" value="ECO:0007669"/>
    <property type="project" value="InterPro"/>
</dbReference>
<accession>A0A8J2JEE8</accession>